<dbReference type="Proteomes" id="UP000078572">
    <property type="component" value="Chromosome 2"/>
</dbReference>
<dbReference type="EMBL" id="CP016023">
    <property type="protein sequence ID" value="ANJ75256.1"/>
    <property type="molecule type" value="Genomic_DNA"/>
</dbReference>
<dbReference type="Gene3D" id="1.10.10.10">
    <property type="entry name" value="Winged helix-like DNA-binding domain superfamily/Winged helix DNA-binding domain"/>
    <property type="match status" value="1"/>
</dbReference>
<evidence type="ECO:0000313" key="2">
    <source>
        <dbReference type="Proteomes" id="UP000078572"/>
    </source>
</evidence>
<dbReference type="InterPro" id="IPR036390">
    <property type="entry name" value="WH_DNA-bd_sf"/>
</dbReference>
<dbReference type="STRING" id="190721.ACS15_4868"/>
<reference evidence="2" key="1">
    <citation type="submission" date="2016-06" db="EMBL/GenBank/DDBJ databases">
        <authorList>
            <person name="Xu Y."/>
            <person name="Nagy A."/>
            <person name="Yan X."/>
            <person name="Kim S.W."/>
            <person name="Haley B."/>
            <person name="Liu N.T."/>
            <person name="Nou X."/>
        </authorList>
    </citation>
    <scope>NUCLEOTIDE SEQUENCE [LARGE SCALE GENOMIC DNA]</scope>
    <source>
        <strain evidence="2">ATCC 49129</strain>
    </source>
</reference>
<accession>A0A192A4S0</accession>
<dbReference type="PROSITE" id="PS50995">
    <property type="entry name" value="HTH_MARR_2"/>
    <property type="match status" value="1"/>
</dbReference>
<dbReference type="OrthoDB" id="8966587at2"/>
<protein>
    <submittedName>
        <fullName evidence="1">Uncharacterized protein</fullName>
    </submittedName>
</protein>
<sequence length="149" mass="16063">MLQIPPMPDSAVLLDVLVSVNRLHSTLQQRVTEMLGSTGLSIAQWLLLCHLRYAAAGTLTEIAVTLHRDIGGLSRAAHLLQLRRLISVTRGAEDRRSVRLSISAPGIALCELLDQQIAERLTSALTASMGLQSVHALRHLMEGAAASLT</sequence>
<dbReference type="GeneID" id="61528782"/>
<proteinExistence type="predicted"/>
<dbReference type="SMART" id="SM00347">
    <property type="entry name" value="HTH_MARR"/>
    <property type="match status" value="1"/>
</dbReference>
<gene>
    <name evidence="1" type="ORF">A9Y76_22335</name>
</gene>
<keyword evidence="2" id="KW-1185">Reference proteome</keyword>
<name>A0A192A4S0_9RALS</name>
<dbReference type="SUPFAM" id="SSF46785">
    <property type="entry name" value="Winged helix' DNA-binding domain"/>
    <property type="match status" value="1"/>
</dbReference>
<dbReference type="GO" id="GO:0003700">
    <property type="term" value="F:DNA-binding transcription factor activity"/>
    <property type="evidence" value="ECO:0007669"/>
    <property type="project" value="InterPro"/>
</dbReference>
<evidence type="ECO:0000313" key="1">
    <source>
        <dbReference type="EMBL" id="ANJ75256.1"/>
    </source>
</evidence>
<dbReference type="RefSeq" id="WP_064807710.1">
    <property type="nucleotide sequence ID" value="NZ_CP016023.1"/>
</dbReference>
<organism evidence="1 2">
    <name type="scientific">Ralstonia insidiosa</name>
    <dbReference type="NCBI Taxonomy" id="190721"/>
    <lineage>
        <taxon>Bacteria</taxon>
        <taxon>Pseudomonadati</taxon>
        <taxon>Pseudomonadota</taxon>
        <taxon>Betaproteobacteria</taxon>
        <taxon>Burkholderiales</taxon>
        <taxon>Burkholderiaceae</taxon>
        <taxon>Ralstonia</taxon>
    </lineage>
</organism>
<dbReference type="InterPro" id="IPR000835">
    <property type="entry name" value="HTH_MarR-typ"/>
</dbReference>
<dbReference type="InterPro" id="IPR036388">
    <property type="entry name" value="WH-like_DNA-bd_sf"/>
</dbReference>
<dbReference type="AlphaFoldDB" id="A0A192A4S0"/>